<dbReference type="Pfam" id="PF02472">
    <property type="entry name" value="ExbD"/>
    <property type="match status" value="1"/>
</dbReference>
<keyword evidence="4" id="KW-0997">Cell inner membrane</keyword>
<sequence length="148" mass="15639">MAMQLGGGRTSGGRMRRRPMADINVTPMVDVMLVLLIVFMVAAPLLTVGVQVDLPKTQAAAIQGQDEPLAVTIDAKGTIYLQETPVEIDQLVPRLQAIAQGAADRRIFVRGDQSINYGKVLEVMGMINAGGFTKVALVGNPPAAGGKK</sequence>
<evidence type="ECO:0000256" key="5">
    <source>
        <dbReference type="ARBA" id="ARBA00022618"/>
    </source>
</evidence>
<dbReference type="PANTHER" id="PTHR30558:SF7">
    <property type="entry name" value="TOL-PAL SYSTEM PROTEIN TOLR"/>
    <property type="match status" value="1"/>
</dbReference>
<comment type="similarity">
    <text evidence="2 10">Belongs to the ExbD/TolR family.</text>
</comment>
<name>A0ABV7VBL1_9PROT</name>
<dbReference type="PANTHER" id="PTHR30558">
    <property type="entry name" value="EXBD MEMBRANE COMPONENT OF PMF-DRIVEN MACROMOLECULE IMPORT SYSTEM"/>
    <property type="match status" value="1"/>
</dbReference>
<evidence type="ECO:0000256" key="4">
    <source>
        <dbReference type="ARBA" id="ARBA00022519"/>
    </source>
</evidence>
<organism evidence="12 13">
    <name type="scientific">Ferrovibrio xuzhouensis</name>
    <dbReference type="NCBI Taxonomy" id="1576914"/>
    <lineage>
        <taxon>Bacteria</taxon>
        <taxon>Pseudomonadati</taxon>
        <taxon>Pseudomonadota</taxon>
        <taxon>Alphaproteobacteria</taxon>
        <taxon>Rhodospirillales</taxon>
        <taxon>Rhodospirillaceae</taxon>
        <taxon>Ferrovibrio</taxon>
    </lineage>
</organism>
<gene>
    <name evidence="12" type="primary">tolR</name>
    <name evidence="12" type="ORF">ACFOOQ_03335</name>
</gene>
<dbReference type="Proteomes" id="UP001595711">
    <property type="component" value="Unassembled WGS sequence"/>
</dbReference>
<dbReference type="EMBL" id="JBHRYJ010000001">
    <property type="protein sequence ID" value="MFC3674560.1"/>
    <property type="molecule type" value="Genomic_DNA"/>
</dbReference>
<keyword evidence="7 11" id="KW-1133">Transmembrane helix</keyword>
<feature type="transmembrane region" description="Helical" evidence="11">
    <location>
        <begin position="21"/>
        <end position="46"/>
    </location>
</feature>
<accession>A0ABV7VBL1</accession>
<evidence type="ECO:0000256" key="10">
    <source>
        <dbReference type="RuleBase" id="RU003879"/>
    </source>
</evidence>
<evidence type="ECO:0000256" key="2">
    <source>
        <dbReference type="ARBA" id="ARBA00005811"/>
    </source>
</evidence>
<evidence type="ECO:0000256" key="6">
    <source>
        <dbReference type="ARBA" id="ARBA00022692"/>
    </source>
</evidence>
<evidence type="ECO:0000256" key="8">
    <source>
        <dbReference type="ARBA" id="ARBA00023136"/>
    </source>
</evidence>
<comment type="caution">
    <text evidence="12">The sequence shown here is derived from an EMBL/GenBank/DDBJ whole genome shotgun (WGS) entry which is preliminary data.</text>
</comment>
<keyword evidence="5" id="KW-0132">Cell division</keyword>
<evidence type="ECO:0000313" key="13">
    <source>
        <dbReference type="Proteomes" id="UP001595711"/>
    </source>
</evidence>
<dbReference type="NCBIfam" id="TIGR02801">
    <property type="entry name" value="tolR"/>
    <property type="match status" value="1"/>
</dbReference>
<keyword evidence="9" id="KW-0131">Cell cycle</keyword>
<comment type="subcellular location">
    <subcellularLocation>
        <location evidence="1">Cell membrane</location>
        <topology evidence="1">Single-pass membrane protein</topology>
    </subcellularLocation>
    <subcellularLocation>
        <location evidence="10">Cell membrane</location>
        <topology evidence="10">Single-pass type II membrane protein</topology>
    </subcellularLocation>
</comment>
<evidence type="ECO:0000256" key="7">
    <source>
        <dbReference type="ARBA" id="ARBA00022989"/>
    </source>
</evidence>
<evidence type="ECO:0000256" key="11">
    <source>
        <dbReference type="SAM" id="Phobius"/>
    </source>
</evidence>
<keyword evidence="13" id="KW-1185">Reference proteome</keyword>
<dbReference type="RefSeq" id="WP_379721754.1">
    <property type="nucleotide sequence ID" value="NZ_JBHRYJ010000001.1"/>
</dbReference>
<keyword evidence="8 11" id="KW-0472">Membrane</keyword>
<keyword evidence="10" id="KW-0653">Protein transport</keyword>
<keyword evidence="10" id="KW-0813">Transport</keyword>
<keyword evidence="6 10" id="KW-0812">Transmembrane</keyword>
<dbReference type="InterPro" id="IPR014168">
    <property type="entry name" value="Tol-Pal_TolR"/>
</dbReference>
<dbReference type="Gene3D" id="3.30.420.270">
    <property type="match status" value="1"/>
</dbReference>
<evidence type="ECO:0000256" key="9">
    <source>
        <dbReference type="ARBA" id="ARBA00023306"/>
    </source>
</evidence>
<reference evidence="13" key="1">
    <citation type="journal article" date="2019" name="Int. J. Syst. Evol. Microbiol.">
        <title>The Global Catalogue of Microorganisms (GCM) 10K type strain sequencing project: providing services to taxonomists for standard genome sequencing and annotation.</title>
        <authorList>
            <consortium name="The Broad Institute Genomics Platform"/>
            <consortium name="The Broad Institute Genome Sequencing Center for Infectious Disease"/>
            <person name="Wu L."/>
            <person name="Ma J."/>
        </authorList>
    </citation>
    <scope>NUCLEOTIDE SEQUENCE [LARGE SCALE GENOMIC DNA]</scope>
    <source>
        <strain evidence="13">KCTC 42182</strain>
    </source>
</reference>
<proteinExistence type="inferred from homology"/>
<keyword evidence="3" id="KW-1003">Cell membrane</keyword>
<evidence type="ECO:0000256" key="1">
    <source>
        <dbReference type="ARBA" id="ARBA00004162"/>
    </source>
</evidence>
<evidence type="ECO:0000313" key="12">
    <source>
        <dbReference type="EMBL" id="MFC3674560.1"/>
    </source>
</evidence>
<evidence type="ECO:0000256" key="3">
    <source>
        <dbReference type="ARBA" id="ARBA00022475"/>
    </source>
</evidence>
<dbReference type="InterPro" id="IPR003400">
    <property type="entry name" value="ExbD"/>
</dbReference>
<protein>
    <submittedName>
        <fullName evidence="12">Protein TolR</fullName>
    </submittedName>
</protein>